<dbReference type="SMART" id="SM00829">
    <property type="entry name" value="PKS_ER"/>
    <property type="match status" value="1"/>
</dbReference>
<evidence type="ECO:0000256" key="1">
    <source>
        <dbReference type="ARBA" id="ARBA00001947"/>
    </source>
</evidence>
<dbReference type="RefSeq" id="WP_068138072.1">
    <property type="nucleotide sequence ID" value="NZ_AP014924.1"/>
</dbReference>
<comment type="cofactor">
    <cofactor evidence="1 6">
        <name>Zn(2+)</name>
        <dbReference type="ChEBI" id="CHEBI:29105"/>
    </cofactor>
</comment>
<dbReference type="FunFam" id="3.40.50.720:FF:000003">
    <property type="entry name" value="S-(hydroxymethyl)glutathione dehydrogenase"/>
    <property type="match status" value="1"/>
</dbReference>
<evidence type="ECO:0000313" key="8">
    <source>
        <dbReference type="EMBL" id="BAS28164.1"/>
    </source>
</evidence>
<dbReference type="Pfam" id="PF00107">
    <property type="entry name" value="ADH_zinc_N"/>
    <property type="match status" value="1"/>
</dbReference>
<dbReference type="KEGG" id="lpil:LIP_2323"/>
<evidence type="ECO:0000256" key="3">
    <source>
        <dbReference type="ARBA" id="ARBA00022833"/>
    </source>
</evidence>
<proteinExistence type="inferred from homology"/>
<accession>A0A0K2SMY4</accession>
<protein>
    <submittedName>
        <fullName evidence="8">Alcohol dehydrogenase</fullName>
    </submittedName>
</protein>
<evidence type="ECO:0000313" key="9">
    <source>
        <dbReference type="Proteomes" id="UP000065807"/>
    </source>
</evidence>
<dbReference type="PANTHER" id="PTHR43880">
    <property type="entry name" value="ALCOHOL DEHYDROGENASE"/>
    <property type="match status" value="1"/>
</dbReference>
<dbReference type="CDD" id="cd08279">
    <property type="entry name" value="Zn_ADH_class_III"/>
    <property type="match status" value="1"/>
</dbReference>
<dbReference type="Gene3D" id="3.90.180.10">
    <property type="entry name" value="Medium-chain alcohol dehydrogenases, catalytic domain"/>
    <property type="match status" value="1"/>
</dbReference>
<dbReference type="EMBL" id="AP014924">
    <property type="protein sequence ID" value="BAS28164.1"/>
    <property type="molecule type" value="Genomic_DNA"/>
</dbReference>
<evidence type="ECO:0000256" key="6">
    <source>
        <dbReference type="RuleBase" id="RU361277"/>
    </source>
</evidence>
<dbReference type="Gene3D" id="3.40.50.720">
    <property type="entry name" value="NAD(P)-binding Rossmann-like Domain"/>
    <property type="match status" value="1"/>
</dbReference>
<evidence type="ECO:0000256" key="2">
    <source>
        <dbReference type="ARBA" id="ARBA00022723"/>
    </source>
</evidence>
<dbReference type="PROSITE" id="PS00059">
    <property type="entry name" value="ADH_ZINC"/>
    <property type="match status" value="1"/>
</dbReference>
<dbReference type="PATRIC" id="fig|1555112.3.peg.2369"/>
<dbReference type="GO" id="GO:0051903">
    <property type="term" value="F:S-(hydroxymethyl)glutathione dehydrogenase [NAD(P)+] activity"/>
    <property type="evidence" value="ECO:0007669"/>
    <property type="project" value="TreeGrafter"/>
</dbReference>
<comment type="similarity">
    <text evidence="6">Belongs to the zinc-containing alcohol dehydrogenase family.</text>
</comment>
<dbReference type="PANTHER" id="PTHR43880:SF12">
    <property type="entry name" value="ALCOHOL DEHYDROGENASE CLASS-3"/>
    <property type="match status" value="1"/>
</dbReference>
<reference evidence="9" key="2">
    <citation type="journal article" date="2016" name="Int. J. Syst. Evol. Microbiol.">
        <title>Complete genome sequence and cell structure of Limnochorda pilosa, a Gram-negative spore-former within the phylum Firmicutes.</title>
        <authorList>
            <person name="Watanabe M."/>
            <person name="Kojima H."/>
            <person name="Fukui M."/>
        </authorList>
    </citation>
    <scope>NUCLEOTIDE SEQUENCE [LARGE SCALE GENOMIC DNA]</scope>
    <source>
        <strain evidence="9">HC45</strain>
    </source>
</reference>
<keyword evidence="2 6" id="KW-0479">Metal-binding</keyword>
<reference evidence="9" key="1">
    <citation type="submission" date="2015-07" db="EMBL/GenBank/DDBJ databases">
        <title>Complete genome sequence and phylogenetic analysis of Limnochorda pilosa.</title>
        <authorList>
            <person name="Watanabe M."/>
            <person name="Kojima H."/>
            <person name="Fukui M."/>
        </authorList>
    </citation>
    <scope>NUCLEOTIDE SEQUENCE [LARGE SCALE GENOMIC DNA]</scope>
    <source>
        <strain evidence="9">HC45</strain>
    </source>
</reference>
<dbReference type="SUPFAM" id="SSF51735">
    <property type="entry name" value="NAD(P)-binding Rossmann-fold domains"/>
    <property type="match status" value="1"/>
</dbReference>
<dbReference type="SUPFAM" id="SSF50129">
    <property type="entry name" value="GroES-like"/>
    <property type="match status" value="2"/>
</dbReference>
<dbReference type="GO" id="GO:0008270">
    <property type="term" value="F:zinc ion binding"/>
    <property type="evidence" value="ECO:0007669"/>
    <property type="project" value="InterPro"/>
</dbReference>
<dbReference type="InterPro" id="IPR002328">
    <property type="entry name" value="ADH_Zn_CS"/>
</dbReference>
<keyword evidence="9" id="KW-1185">Reference proteome</keyword>
<dbReference type="GO" id="GO:0005829">
    <property type="term" value="C:cytosol"/>
    <property type="evidence" value="ECO:0007669"/>
    <property type="project" value="TreeGrafter"/>
</dbReference>
<dbReference type="STRING" id="1555112.LIP_2323"/>
<dbReference type="GO" id="GO:0046294">
    <property type="term" value="P:formaldehyde catabolic process"/>
    <property type="evidence" value="ECO:0007669"/>
    <property type="project" value="TreeGrafter"/>
</dbReference>
<dbReference type="InterPro" id="IPR011032">
    <property type="entry name" value="GroES-like_sf"/>
</dbReference>
<evidence type="ECO:0000259" key="7">
    <source>
        <dbReference type="SMART" id="SM00829"/>
    </source>
</evidence>
<dbReference type="InterPro" id="IPR036291">
    <property type="entry name" value="NAD(P)-bd_dom_sf"/>
</dbReference>
<dbReference type="Pfam" id="PF08240">
    <property type="entry name" value="ADH_N"/>
    <property type="match status" value="1"/>
</dbReference>
<feature type="domain" description="Enoyl reductase (ER)" evidence="7">
    <location>
        <begin position="10"/>
        <end position="364"/>
    </location>
</feature>
<evidence type="ECO:0000256" key="5">
    <source>
        <dbReference type="ARBA" id="ARBA00023027"/>
    </source>
</evidence>
<dbReference type="InterPro" id="IPR013149">
    <property type="entry name" value="ADH-like_C"/>
</dbReference>
<keyword evidence="3 6" id="KW-0862">Zinc</keyword>
<evidence type="ECO:0000256" key="4">
    <source>
        <dbReference type="ARBA" id="ARBA00023002"/>
    </source>
</evidence>
<keyword evidence="4" id="KW-0560">Oxidoreductase</keyword>
<dbReference type="AlphaFoldDB" id="A0A0K2SMY4"/>
<dbReference type="InterPro" id="IPR013154">
    <property type="entry name" value="ADH-like_N"/>
</dbReference>
<organism evidence="8 9">
    <name type="scientific">Limnochorda pilosa</name>
    <dbReference type="NCBI Taxonomy" id="1555112"/>
    <lineage>
        <taxon>Bacteria</taxon>
        <taxon>Bacillati</taxon>
        <taxon>Bacillota</taxon>
        <taxon>Limnochordia</taxon>
        <taxon>Limnochordales</taxon>
        <taxon>Limnochordaceae</taxon>
        <taxon>Limnochorda</taxon>
    </lineage>
</organism>
<sequence>MKAAVLFDVGEPLRVEEVSLQGPGPGEVRVRLAAAGICHSDLHVINGDLPVPAPVVLGHEGAGVVEEVGPGVTTVRPGQAVVLSWIPACGRCHFCRIGRPELCDAAFELQLSGTLYDGTTRLGLGGEPIHHFLATSCFAEAAVVPEAGVIPVPEGVPLDRAALVGCAVTTGYGAVVHTARVEPGSSVAVLGCGGVGLNVIQTAALAGAHPIIALDVVPSKLALARRFGATETVDLRETDDRITPVLDLTSGLGVDYAFEVVGRPETIEAAYGMARKAGTVVVVGVAAPHEEISINAFSLPSQSKVLTGSWYGRSVPSVDIPRILELYRAGRLNLDDLVSQVRPLDEVNQALDDLRSGQVARTVLRLA</sequence>
<keyword evidence="5" id="KW-0520">NAD</keyword>
<name>A0A0K2SMY4_LIMPI</name>
<dbReference type="Proteomes" id="UP000065807">
    <property type="component" value="Chromosome"/>
</dbReference>
<gene>
    <name evidence="8" type="ORF">LIP_2323</name>
</gene>
<dbReference type="InterPro" id="IPR020843">
    <property type="entry name" value="ER"/>
</dbReference>
<dbReference type="OrthoDB" id="9806940at2"/>